<gene>
    <name evidence="9" type="ORF">DL239_21375</name>
</gene>
<accession>A0ABX0WGH7</accession>
<dbReference type="SMART" id="SM00448">
    <property type="entry name" value="REC"/>
    <property type="match status" value="1"/>
</dbReference>
<dbReference type="EC" id="2.7.13.3" evidence="2"/>
<dbReference type="PANTHER" id="PTHR45339">
    <property type="entry name" value="HYBRID SIGNAL TRANSDUCTION HISTIDINE KINASE J"/>
    <property type="match status" value="1"/>
</dbReference>
<dbReference type="Pfam" id="PF00512">
    <property type="entry name" value="HisKA"/>
    <property type="match status" value="1"/>
</dbReference>
<dbReference type="CDD" id="cd17546">
    <property type="entry name" value="REC_hyHK_CKI1_RcsC-like"/>
    <property type="match status" value="1"/>
</dbReference>
<feature type="region of interest" description="Disordered" evidence="6">
    <location>
        <begin position="17"/>
        <end position="42"/>
    </location>
</feature>
<dbReference type="Gene3D" id="1.10.287.130">
    <property type="match status" value="1"/>
</dbReference>
<dbReference type="CDD" id="cd16922">
    <property type="entry name" value="HATPase_EvgS-ArcB-TorS-like"/>
    <property type="match status" value="1"/>
</dbReference>
<dbReference type="Pfam" id="PF02518">
    <property type="entry name" value="HATPase_c"/>
    <property type="match status" value="1"/>
</dbReference>
<keyword evidence="4" id="KW-0902">Two-component regulatory system</keyword>
<evidence type="ECO:0000313" key="9">
    <source>
        <dbReference type="EMBL" id="NIZ63511.1"/>
    </source>
</evidence>
<evidence type="ECO:0000256" key="1">
    <source>
        <dbReference type="ARBA" id="ARBA00000085"/>
    </source>
</evidence>
<evidence type="ECO:0000256" key="5">
    <source>
        <dbReference type="PROSITE-ProRule" id="PRU00169"/>
    </source>
</evidence>
<comment type="caution">
    <text evidence="9">The sequence shown here is derived from an EMBL/GenBank/DDBJ whole genome shotgun (WGS) entry which is preliminary data.</text>
</comment>
<dbReference type="Gene3D" id="3.40.50.2300">
    <property type="match status" value="1"/>
</dbReference>
<feature type="modified residue" description="4-aspartylphosphate" evidence="5">
    <location>
        <position position="400"/>
    </location>
</feature>
<dbReference type="InterPro" id="IPR001789">
    <property type="entry name" value="Sig_transdc_resp-reg_receiver"/>
</dbReference>
<feature type="domain" description="Response regulatory" evidence="8">
    <location>
        <begin position="351"/>
        <end position="470"/>
    </location>
</feature>
<dbReference type="Proteomes" id="UP001429564">
    <property type="component" value="Unassembled WGS sequence"/>
</dbReference>
<dbReference type="SUPFAM" id="SSF47384">
    <property type="entry name" value="Homodimeric domain of signal transducing histidine kinase"/>
    <property type="match status" value="1"/>
</dbReference>
<dbReference type="EMBL" id="QHLQ01000055">
    <property type="protein sequence ID" value="NIZ63511.1"/>
    <property type="molecule type" value="Genomic_DNA"/>
</dbReference>
<dbReference type="InterPro" id="IPR036097">
    <property type="entry name" value="HisK_dim/P_sf"/>
</dbReference>
<dbReference type="InterPro" id="IPR011006">
    <property type="entry name" value="CheY-like_superfamily"/>
</dbReference>
<dbReference type="SUPFAM" id="SSF52172">
    <property type="entry name" value="CheY-like"/>
    <property type="match status" value="1"/>
</dbReference>
<dbReference type="SMART" id="SM00388">
    <property type="entry name" value="HisKA"/>
    <property type="match status" value="1"/>
</dbReference>
<organism evidence="9 10">
    <name type="scientific">Parasedimentitalea denitrificans</name>
    <dbReference type="NCBI Taxonomy" id="2211118"/>
    <lineage>
        <taxon>Bacteria</taxon>
        <taxon>Pseudomonadati</taxon>
        <taxon>Pseudomonadota</taxon>
        <taxon>Alphaproteobacteria</taxon>
        <taxon>Rhodobacterales</taxon>
        <taxon>Paracoccaceae</taxon>
        <taxon>Parasedimentitalea</taxon>
    </lineage>
</organism>
<dbReference type="PANTHER" id="PTHR45339:SF1">
    <property type="entry name" value="HYBRID SIGNAL TRANSDUCTION HISTIDINE KINASE J"/>
    <property type="match status" value="1"/>
</dbReference>
<dbReference type="Gene3D" id="3.30.565.10">
    <property type="entry name" value="Histidine kinase-like ATPase, C-terminal domain"/>
    <property type="match status" value="1"/>
</dbReference>
<feature type="compositionally biased region" description="Basic and acidic residues" evidence="6">
    <location>
        <begin position="26"/>
        <end position="42"/>
    </location>
</feature>
<dbReference type="PROSITE" id="PS50109">
    <property type="entry name" value="HIS_KIN"/>
    <property type="match status" value="1"/>
</dbReference>
<dbReference type="SMART" id="SM00387">
    <property type="entry name" value="HATPase_c"/>
    <property type="match status" value="1"/>
</dbReference>
<dbReference type="InterPro" id="IPR036890">
    <property type="entry name" value="HATPase_C_sf"/>
</dbReference>
<proteinExistence type="predicted"/>
<dbReference type="InterPro" id="IPR005467">
    <property type="entry name" value="His_kinase_dom"/>
</dbReference>
<dbReference type="PROSITE" id="PS50110">
    <property type="entry name" value="RESPONSE_REGULATORY"/>
    <property type="match status" value="1"/>
</dbReference>
<keyword evidence="3 5" id="KW-0597">Phosphoprotein</keyword>
<dbReference type="InterPro" id="IPR003661">
    <property type="entry name" value="HisK_dim/P_dom"/>
</dbReference>
<dbReference type="GO" id="GO:0016301">
    <property type="term" value="F:kinase activity"/>
    <property type="evidence" value="ECO:0007669"/>
    <property type="project" value="UniProtKB-KW"/>
</dbReference>
<dbReference type="SUPFAM" id="SSF55874">
    <property type="entry name" value="ATPase domain of HSP90 chaperone/DNA topoisomerase II/histidine kinase"/>
    <property type="match status" value="1"/>
</dbReference>
<reference evidence="9 10" key="1">
    <citation type="submission" date="2018-05" db="EMBL/GenBank/DDBJ databases">
        <authorList>
            <person name="Zhang Y.-J."/>
        </authorList>
    </citation>
    <scope>NUCLEOTIDE SEQUENCE [LARGE SCALE GENOMIC DNA]</scope>
    <source>
        <strain evidence="9 10">CY04</strain>
    </source>
</reference>
<keyword evidence="9" id="KW-0418">Kinase</keyword>
<feature type="domain" description="Histidine kinase" evidence="7">
    <location>
        <begin position="102"/>
        <end position="326"/>
    </location>
</feature>
<dbReference type="InterPro" id="IPR004358">
    <property type="entry name" value="Sig_transdc_His_kin-like_C"/>
</dbReference>
<evidence type="ECO:0000256" key="3">
    <source>
        <dbReference type="ARBA" id="ARBA00022553"/>
    </source>
</evidence>
<evidence type="ECO:0000259" key="7">
    <source>
        <dbReference type="PROSITE" id="PS50109"/>
    </source>
</evidence>
<dbReference type="PRINTS" id="PR00344">
    <property type="entry name" value="BCTRLSENSOR"/>
</dbReference>
<keyword evidence="10" id="KW-1185">Reference proteome</keyword>
<dbReference type="InterPro" id="IPR003594">
    <property type="entry name" value="HATPase_dom"/>
</dbReference>
<evidence type="ECO:0000259" key="8">
    <source>
        <dbReference type="PROSITE" id="PS50110"/>
    </source>
</evidence>
<evidence type="ECO:0000313" key="10">
    <source>
        <dbReference type="Proteomes" id="UP001429564"/>
    </source>
</evidence>
<dbReference type="CDD" id="cd00082">
    <property type="entry name" value="HisKA"/>
    <property type="match status" value="1"/>
</dbReference>
<dbReference type="Pfam" id="PF00072">
    <property type="entry name" value="Response_reg"/>
    <property type="match status" value="1"/>
</dbReference>
<evidence type="ECO:0000256" key="6">
    <source>
        <dbReference type="SAM" id="MobiDB-lite"/>
    </source>
</evidence>
<evidence type="ECO:0000256" key="2">
    <source>
        <dbReference type="ARBA" id="ARBA00012438"/>
    </source>
</evidence>
<protein>
    <recommendedName>
        <fullName evidence="2">histidine kinase</fullName>
        <ecNumber evidence="2">2.7.13.3</ecNumber>
    </recommendedName>
</protein>
<keyword evidence="9" id="KW-0808">Transferase</keyword>
<name>A0ABX0WGH7_9RHOB</name>
<comment type="catalytic activity">
    <reaction evidence="1">
        <text>ATP + protein L-histidine = ADP + protein N-phospho-L-histidine.</text>
        <dbReference type="EC" id="2.7.13.3"/>
    </reaction>
</comment>
<evidence type="ECO:0000256" key="4">
    <source>
        <dbReference type="ARBA" id="ARBA00023012"/>
    </source>
</evidence>
<sequence length="478" mass="52783">MSGRILDRKNQLVAIEKPISNNPRSPRSDRVSRRRYDRETRARQEAEQLLEAKSRELYDANQALQKQAVGLEDAVAKRTTELEAARNEAETANAAKSIFLAAMSHEIRTPLNGVLGLATALSESDLTAEQQQMLGLISDSGNLLLCVINDILDLSKVEAGKLEIENIPASLNDFLDSVCARFAPIARDKGLRFTSLYGGLLSSNQVWAEFDQTRLGQVLGNLLSNAIKFTSNGAVAFTANVVMLKTGKLQVNLIIRDTGIGIPEDKSERIFQPFVQADESITRKFGGTGLGLVIARDICRMMGGSLTFLSADGDGTEFTASIQLSPSKKAARNKDLQTEDHEEILKYRKWRILIAEDNKTNQLVLKHMLKRFDLELTMVTDGQKAVSAWRTQEVDLILMDVNMPEMDGVSSTEAIRAEETASNQKPVPILGISANAMVHQVSRYLESGMTDHVSKPIRKPELIRTMALALSQQTRSSQ</sequence>